<dbReference type="PANTHER" id="PTHR12654">
    <property type="entry name" value="BILE ACID BETA-GLUCOSIDASE-RELATED"/>
    <property type="match status" value="1"/>
</dbReference>
<name>A0A5E4M685_9HEMI</name>
<evidence type="ECO:0000259" key="2">
    <source>
        <dbReference type="Pfam" id="PF04685"/>
    </source>
</evidence>
<dbReference type="InterPro" id="IPR012341">
    <property type="entry name" value="6hp_glycosidase-like_sf"/>
</dbReference>
<keyword evidence="4" id="KW-0378">Hydrolase</keyword>
<dbReference type="Pfam" id="PF04685">
    <property type="entry name" value="DUF608"/>
    <property type="match status" value="1"/>
</dbReference>
<protein>
    <submittedName>
        <fullName evidence="4">Glycosyl-hydrolase family 116, N-terminal,Glycosyl-hydrolase family 116, catalytic</fullName>
    </submittedName>
</protein>
<dbReference type="Proteomes" id="UP000325440">
    <property type="component" value="Unassembled WGS sequence"/>
</dbReference>
<dbReference type="Pfam" id="PF12215">
    <property type="entry name" value="Glyco_hydr_116N"/>
    <property type="match status" value="1"/>
</dbReference>
<dbReference type="OrthoDB" id="730489at2759"/>
<feature type="domain" description="Glycosyl-hydrolase family 116 catalytic region" evidence="2">
    <location>
        <begin position="626"/>
        <end position="988"/>
    </location>
</feature>
<keyword evidence="1" id="KW-0472">Membrane</keyword>
<feature type="transmembrane region" description="Helical" evidence="1">
    <location>
        <begin position="20"/>
        <end position="43"/>
    </location>
</feature>
<feature type="domain" description="Glycosyl-hydrolase family 116 N-terminal" evidence="3">
    <location>
        <begin position="258"/>
        <end position="566"/>
    </location>
</feature>
<dbReference type="GO" id="GO:0005975">
    <property type="term" value="P:carbohydrate metabolic process"/>
    <property type="evidence" value="ECO:0007669"/>
    <property type="project" value="InterPro"/>
</dbReference>
<reference evidence="4 5" key="1">
    <citation type="submission" date="2019-08" db="EMBL/GenBank/DDBJ databases">
        <authorList>
            <person name="Alioto T."/>
            <person name="Alioto T."/>
            <person name="Gomez Garrido J."/>
        </authorList>
    </citation>
    <scope>NUCLEOTIDE SEQUENCE [LARGE SCALE GENOMIC DNA]</scope>
</reference>
<sequence length="1002" mass="115558">MTKNYHFFPVRDCLTQFASIIFIVIKIIVLYKFNAFCVFFNFINADSMKHDGYNTFDGSDDSPLSLHRILRGRVLFPMEQPEGRRRAMYQRELEGEQMNNDRKPSAADARTARRHYGTRPENTVLRSLSSGNIDKPAYNVIPTVVARSSSLAIRRFGTFQSESVFLYFARWRSKVHYYVELIHNRFLSEVRSCFAASCLQMYRGTAGRTPNYIPKFKQILQMLPLIIRYLFYMLLCFLRGRKPIMDFLFTIKSKHMYGVPLGGIGGGTIGRGFKGEFCRYQVIPGMYEYETVQANQFIVNIQNVENITVYNNVLSCMKQNEKTLYNWKWDFPANQAKYTGLYPRSWTEYLIPELDIKIICKQISPVIPHNYKDSSIPGGVFIWTVENNSSEQYFVSLTFTFASGNGVSSYNTDEASCEPFSLNEGGTDVSGSLIHNHFKNMQCTYVLGGLIKEGATFSQLNFDPNSNGMIISKSLNLFGELRDMQQLNQNSLYMRGEEVACAICIKQCVPPNSSKIYEFGLFIDMPKIKFPKSNIEYLRYYTKFFGENNKAGPQIMHYSMTNYKNWEREIEKWQNPILNDPLLPDWYKSAIFNEVYFIADGGTVWLETPKENLNCIEETDPRYEYGYFGYLEGHEYRMYNTYDVHFYASFTLAKLWPKLQACIQYNFRDTVDSTLNITRKHLACGTYGLRKYKYSVPHDLGDPEEDPFNLVNAYLVHDVSEWRDLNLKFVLQCYRDYILFADQKYLTDMFPQIKNVMEKSLSMDSDGDGMIENSGTADQTFDTWIMTGVSAYCGSLWIAALYSTVQIANILDQRDIYEKYSIVLNKAKEVFNTTLWNGDYYDFDSSGNPHSKSIMADQLCGAWYLKCCGVTEEVFPLDRVKKALQIIYNINVQGFNDGQMGAVNGMMPDGKPDTFSLQSEEVWTGVTYAVSSLMIFYGLREEGFNTAKGIYDTVYNKIGMAYETPEAIYSKKAYRSVGYMRPLSIWSIQVALDNVTKELLDD</sequence>
<dbReference type="InterPro" id="IPR052566">
    <property type="entry name" value="Non-lysos_glucosylceramidase"/>
</dbReference>
<evidence type="ECO:0000313" key="4">
    <source>
        <dbReference type="EMBL" id="VVC26258.1"/>
    </source>
</evidence>
<evidence type="ECO:0000313" key="5">
    <source>
        <dbReference type="Proteomes" id="UP000325440"/>
    </source>
</evidence>
<gene>
    <name evidence="4" type="ORF">CINCED_3A006003</name>
</gene>
<dbReference type="InterPro" id="IPR008928">
    <property type="entry name" value="6-hairpin_glycosidase_sf"/>
</dbReference>
<dbReference type="PANTHER" id="PTHR12654:SF0">
    <property type="entry name" value="NON-LYSOSOMAL GLUCOSYLCERAMIDASE"/>
    <property type="match status" value="1"/>
</dbReference>
<proteinExistence type="predicted"/>
<evidence type="ECO:0000259" key="3">
    <source>
        <dbReference type="Pfam" id="PF12215"/>
    </source>
</evidence>
<keyword evidence="1" id="KW-0812">Transmembrane</keyword>
<dbReference type="Gene3D" id="1.50.10.10">
    <property type="match status" value="1"/>
</dbReference>
<dbReference type="SUPFAM" id="SSF48208">
    <property type="entry name" value="Six-hairpin glycosidases"/>
    <property type="match status" value="1"/>
</dbReference>
<keyword evidence="1" id="KW-1133">Transmembrane helix</keyword>
<organism evidence="4 5">
    <name type="scientific">Cinara cedri</name>
    <dbReference type="NCBI Taxonomy" id="506608"/>
    <lineage>
        <taxon>Eukaryota</taxon>
        <taxon>Metazoa</taxon>
        <taxon>Ecdysozoa</taxon>
        <taxon>Arthropoda</taxon>
        <taxon>Hexapoda</taxon>
        <taxon>Insecta</taxon>
        <taxon>Pterygota</taxon>
        <taxon>Neoptera</taxon>
        <taxon>Paraneoptera</taxon>
        <taxon>Hemiptera</taxon>
        <taxon>Sternorrhyncha</taxon>
        <taxon>Aphidomorpha</taxon>
        <taxon>Aphidoidea</taxon>
        <taxon>Aphididae</taxon>
        <taxon>Lachninae</taxon>
        <taxon>Cinara</taxon>
    </lineage>
</organism>
<dbReference type="InterPro" id="IPR006775">
    <property type="entry name" value="GH116_catalytic"/>
</dbReference>
<dbReference type="InterPro" id="IPR024462">
    <property type="entry name" value="GH116_N"/>
</dbReference>
<dbReference type="EMBL" id="CABPRJ010000029">
    <property type="protein sequence ID" value="VVC26258.1"/>
    <property type="molecule type" value="Genomic_DNA"/>
</dbReference>
<keyword evidence="5" id="KW-1185">Reference proteome</keyword>
<dbReference type="GO" id="GO:0008422">
    <property type="term" value="F:beta-glucosidase activity"/>
    <property type="evidence" value="ECO:0007669"/>
    <property type="project" value="TreeGrafter"/>
</dbReference>
<evidence type="ECO:0000256" key="1">
    <source>
        <dbReference type="SAM" id="Phobius"/>
    </source>
</evidence>
<accession>A0A5E4M685</accession>
<dbReference type="AlphaFoldDB" id="A0A5E4M685"/>